<dbReference type="EMBL" id="CAJNNW010035488">
    <property type="protein sequence ID" value="CAE8728021.1"/>
    <property type="molecule type" value="Genomic_DNA"/>
</dbReference>
<comment type="caution">
    <text evidence="2">The sequence shown here is derived from an EMBL/GenBank/DDBJ whole genome shotgun (WGS) entry which is preliminary data.</text>
</comment>
<dbReference type="Gene3D" id="3.40.220.10">
    <property type="entry name" value="Leucine Aminopeptidase, subunit E, domain 1"/>
    <property type="match status" value="1"/>
</dbReference>
<organism evidence="2 3">
    <name type="scientific">Polarella glacialis</name>
    <name type="common">Dinoflagellate</name>
    <dbReference type="NCBI Taxonomy" id="89957"/>
    <lineage>
        <taxon>Eukaryota</taxon>
        <taxon>Sar</taxon>
        <taxon>Alveolata</taxon>
        <taxon>Dinophyceae</taxon>
        <taxon>Suessiales</taxon>
        <taxon>Suessiaceae</taxon>
        <taxon>Polarella</taxon>
    </lineage>
</organism>
<gene>
    <name evidence="2" type="ORF">PGLA2088_LOCUS44986</name>
</gene>
<proteinExistence type="predicted"/>
<dbReference type="InterPro" id="IPR002589">
    <property type="entry name" value="Macro_dom"/>
</dbReference>
<dbReference type="AlphaFoldDB" id="A0A813LGS9"/>
<reference evidence="2" key="1">
    <citation type="submission" date="2021-02" db="EMBL/GenBank/DDBJ databases">
        <authorList>
            <person name="Dougan E. K."/>
            <person name="Rhodes N."/>
            <person name="Thang M."/>
            <person name="Chan C."/>
        </authorList>
    </citation>
    <scope>NUCLEOTIDE SEQUENCE</scope>
</reference>
<dbReference type="Proteomes" id="UP000626109">
    <property type="component" value="Unassembled WGS sequence"/>
</dbReference>
<evidence type="ECO:0000313" key="3">
    <source>
        <dbReference type="Proteomes" id="UP000626109"/>
    </source>
</evidence>
<dbReference type="InterPro" id="IPR043472">
    <property type="entry name" value="Macro_dom-like"/>
</dbReference>
<dbReference type="PROSITE" id="PS51154">
    <property type="entry name" value="MACRO"/>
    <property type="match status" value="1"/>
</dbReference>
<feature type="non-terminal residue" evidence="2">
    <location>
        <position position="335"/>
    </location>
</feature>
<accession>A0A813LGS9</accession>
<dbReference type="PANTHER" id="PTHR11106">
    <property type="entry name" value="GANGLIOSIDE INDUCED DIFFERENTIATION ASSOCIATED PROTEIN 2-RELATED"/>
    <property type="match status" value="1"/>
</dbReference>
<dbReference type="Pfam" id="PF01661">
    <property type="entry name" value="Macro"/>
    <property type="match status" value="1"/>
</dbReference>
<name>A0A813LGS9_POLGL</name>
<dbReference type="SUPFAM" id="SSF52949">
    <property type="entry name" value="Macro domain-like"/>
    <property type="match status" value="1"/>
</dbReference>
<feature type="non-terminal residue" evidence="2">
    <location>
        <position position="1"/>
    </location>
</feature>
<sequence>DAFGSSSGGRRPPPFVPDGDLNMKVVLHDGDLCALEVDAILAPSAAGYAVGSSTVFGRVLRHGGQDIRADLRHLDPCRSGEARLCKAYGLPCRWLLLTVGPKYKDKYYIAAQNTLNACYRECLQLLVESGLRTIAIPCCWYSKGYPLEEQAHVALRTLRRCLERLRGSVDAVVLVAANTQEANDGAAVLPDSCWNEWGEVTVEDDDDEPCNLFSEGDDSDRVHGLATLLANAIHGTMIEATSEEEAKQAFFRYHRRARDLRPDPEAMRFVYTAASKDRFGRHVVVLLGARLPALGVRDERTLPMFLKELELLRNERFILLYINSEVAGMDTVTLE</sequence>
<evidence type="ECO:0000313" key="2">
    <source>
        <dbReference type="EMBL" id="CAE8728021.1"/>
    </source>
</evidence>
<dbReference type="PANTHER" id="PTHR11106:SF72">
    <property type="entry name" value="GANGLIOSIDE-INDUCED DIFFERENTIATION-ASSOCIATED PROTEIN 2"/>
    <property type="match status" value="1"/>
</dbReference>
<feature type="domain" description="Macro" evidence="1">
    <location>
        <begin position="12"/>
        <end position="193"/>
    </location>
</feature>
<evidence type="ECO:0000259" key="1">
    <source>
        <dbReference type="PROSITE" id="PS51154"/>
    </source>
</evidence>
<protein>
    <recommendedName>
        <fullName evidence="1">Macro domain-containing protein</fullName>
    </recommendedName>
</protein>